<feature type="compositionally biased region" description="Polar residues" evidence="1">
    <location>
        <begin position="528"/>
        <end position="540"/>
    </location>
</feature>
<name>X6M5E7_RETFI</name>
<keyword evidence="2" id="KW-0812">Transmembrane</keyword>
<dbReference type="EMBL" id="ASPP01024244">
    <property type="protein sequence ID" value="ETO09208.1"/>
    <property type="molecule type" value="Genomic_DNA"/>
</dbReference>
<feature type="compositionally biased region" description="Basic and acidic residues" evidence="1">
    <location>
        <begin position="208"/>
        <end position="225"/>
    </location>
</feature>
<feature type="compositionally biased region" description="Basic and acidic residues" evidence="1">
    <location>
        <begin position="238"/>
        <end position="247"/>
    </location>
</feature>
<proteinExistence type="predicted"/>
<feature type="compositionally biased region" description="Basic and acidic residues" evidence="1">
    <location>
        <begin position="564"/>
        <end position="589"/>
    </location>
</feature>
<keyword evidence="2" id="KW-1133">Transmembrane helix</keyword>
<evidence type="ECO:0000256" key="2">
    <source>
        <dbReference type="SAM" id="Phobius"/>
    </source>
</evidence>
<dbReference type="AlphaFoldDB" id="X6M5E7"/>
<accession>X6M5E7</accession>
<dbReference type="Proteomes" id="UP000023152">
    <property type="component" value="Unassembled WGS sequence"/>
</dbReference>
<feature type="compositionally biased region" description="Polar residues" evidence="1">
    <location>
        <begin position="95"/>
        <end position="120"/>
    </location>
</feature>
<sequence>MLFPLPKGLPESRIISQFPTVGLRYLALYEKYIDDGHYLSAPAQINISWEQRSRCREVYVEVCHYLGITLDSDSRDDIIEPSVNEPAEWMGGSPIPNSLRPSSGNNSIPATISEQQQQQMAKEDKKFNLGVAGLRSPKTSASSLQQKHIETHHKLSIRDTKEKPPSLHPQAKHEDANTQQNENATSKSSSNNNNNNNSNDNGNSNKIANEKTDQNQSLKKKDNQKLKSQFNQYPNTKVDSDPNSLHHPDHKRNRSIGSAMNKHSAGNLHPNSQRKRAATLDTLLLNPVNMKHPQKHEGMHVLEVPQADQYTVRIGKNSTTLETIMDTRDGGQASEVTINHNETKLLASSHMQHSTINVDDSGYPDEETDGIVEMTIQGSTSHSNQDDFFARNSRMDIPISEKISATPDPSEPHPSNNDKIIDKELSELEDKFENVTGRSNFSGIDTQRTNDEVHASVPEKIVTEKKDILGGKSSNTLKKEEEEKNNTSRSRTMSASPGAGVAAVTNGEATTLTLGNREKSPDPELALRQSSQKQQDSNPTPHDIHKPTELVHMRSDVTVSGNQKKLDDVFSNHTNTTDDKQSSDHKMTDDELAVNTYRDSGNTSDNDPQHLDTTFHKDNTIIKDTMHLTVRNNNLTPKQPSRPSFQNLRSITVYFMGKGNDLKPSQKALSKNMMSAAVKDNIEDMPIKLVHNILNAIDRSLAEVYTNLRDPFTRFQKTKVNSPEFIMLPFALMLSFYRFNSNIILFFVVVKIMFLGLQI</sequence>
<keyword evidence="4" id="KW-1185">Reference proteome</keyword>
<keyword evidence="2" id="KW-0472">Membrane</keyword>
<feature type="compositionally biased region" description="Basic and acidic residues" evidence="1">
    <location>
        <begin position="477"/>
        <end position="486"/>
    </location>
</feature>
<feature type="compositionally biased region" description="Polar residues" evidence="1">
    <location>
        <begin position="436"/>
        <end position="447"/>
    </location>
</feature>
<comment type="caution">
    <text evidence="3">The sequence shown here is derived from an EMBL/GenBank/DDBJ whole genome shotgun (WGS) entry which is preliminary data.</text>
</comment>
<evidence type="ECO:0000256" key="1">
    <source>
        <dbReference type="SAM" id="MobiDB-lite"/>
    </source>
</evidence>
<protein>
    <submittedName>
        <fullName evidence="3">Uncharacterized protein</fullName>
    </submittedName>
</protein>
<feature type="region of interest" description="Disordered" evidence="1">
    <location>
        <begin position="434"/>
        <end position="549"/>
    </location>
</feature>
<feature type="transmembrane region" description="Helical" evidence="2">
    <location>
        <begin position="725"/>
        <end position="750"/>
    </location>
</feature>
<feature type="region of interest" description="Disordered" evidence="1">
    <location>
        <begin position="135"/>
        <end position="272"/>
    </location>
</feature>
<reference evidence="3 4" key="1">
    <citation type="journal article" date="2013" name="Curr. Biol.">
        <title>The Genome of the Foraminiferan Reticulomyxa filosa.</title>
        <authorList>
            <person name="Glockner G."/>
            <person name="Hulsmann N."/>
            <person name="Schleicher M."/>
            <person name="Noegel A.A."/>
            <person name="Eichinger L."/>
            <person name="Gallinger C."/>
            <person name="Pawlowski J."/>
            <person name="Sierra R."/>
            <person name="Euteneuer U."/>
            <person name="Pillet L."/>
            <person name="Moustafa A."/>
            <person name="Platzer M."/>
            <person name="Groth M."/>
            <person name="Szafranski K."/>
            <person name="Schliwa M."/>
        </authorList>
    </citation>
    <scope>NUCLEOTIDE SEQUENCE [LARGE SCALE GENOMIC DNA]</scope>
</reference>
<feature type="region of interest" description="Disordered" evidence="1">
    <location>
        <begin position="84"/>
        <end position="122"/>
    </location>
</feature>
<evidence type="ECO:0000313" key="4">
    <source>
        <dbReference type="Proteomes" id="UP000023152"/>
    </source>
</evidence>
<feature type="compositionally biased region" description="Polar residues" evidence="1">
    <location>
        <begin position="226"/>
        <end position="237"/>
    </location>
</feature>
<feature type="compositionally biased region" description="Basic and acidic residues" evidence="1">
    <location>
        <begin position="147"/>
        <end position="176"/>
    </location>
</feature>
<gene>
    <name evidence="3" type="ORF">RFI_28180</name>
</gene>
<feature type="compositionally biased region" description="Polar residues" evidence="1">
    <location>
        <begin position="137"/>
        <end position="146"/>
    </location>
</feature>
<organism evidence="3 4">
    <name type="scientific">Reticulomyxa filosa</name>
    <dbReference type="NCBI Taxonomy" id="46433"/>
    <lineage>
        <taxon>Eukaryota</taxon>
        <taxon>Sar</taxon>
        <taxon>Rhizaria</taxon>
        <taxon>Retaria</taxon>
        <taxon>Foraminifera</taxon>
        <taxon>Monothalamids</taxon>
        <taxon>Reticulomyxidae</taxon>
        <taxon>Reticulomyxa</taxon>
    </lineage>
</organism>
<feature type="region of interest" description="Disordered" evidence="1">
    <location>
        <begin position="561"/>
        <end position="589"/>
    </location>
</feature>
<feature type="compositionally biased region" description="Low complexity" evidence="1">
    <location>
        <begin position="181"/>
        <end position="205"/>
    </location>
</feature>
<evidence type="ECO:0000313" key="3">
    <source>
        <dbReference type="EMBL" id="ETO09208.1"/>
    </source>
</evidence>